<proteinExistence type="predicted"/>
<evidence type="ECO:0000313" key="2">
    <source>
        <dbReference type="Proteomes" id="UP000001357"/>
    </source>
</evidence>
<sequence>MKAHFGCTTFQTRALCSSLLAEARYASLQLAVMQISTDIEPTPVRVTSTLADIVRQAYDKNRALSSSETAVSRSRGSKGSILCRKVQQTYFWRHLQRVFLENPHECGRYEAMTVVEYEQ</sequence>
<dbReference type="KEGG" id="mbr:MONBRDRAFT_13195"/>
<keyword evidence="2" id="KW-1185">Reference proteome</keyword>
<dbReference type="AlphaFoldDB" id="A9VEJ4"/>
<reference evidence="1 2" key="1">
    <citation type="journal article" date="2008" name="Nature">
        <title>The genome of the choanoflagellate Monosiga brevicollis and the origin of metazoans.</title>
        <authorList>
            <consortium name="JGI Sequencing"/>
            <person name="King N."/>
            <person name="Westbrook M.J."/>
            <person name="Young S.L."/>
            <person name="Kuo A."/>
            <person name="Abedin M."/>
            <person name="Chapman J."/>
            <person name="Fairclough S."/>
            <person name="Hellsten U."/>
            <person name="Isogai Y."/>
            <person name="Letunic I."/>
            <person name="Marr M."/>
            <person name="Pincus D."/>
            <person name="Putnam N."/>
            <person name="Rokas A."/>
            <person name="Wright K.J."/>
            <person name="Zuzow R."/>
            <person name="Dirks W."/>
            <person name="Good M."/>
            <person name="Goodstein D."/>
            <person name="Lemons D."/>
            <person name="Li W."/>
            <person name="Lyons J.B."/>
            <person name="Morris A."/>
            <person name="Nichols S."/>
            <person name="Richter D.J."/>
            <person name="Salamov A."/>
            <person name="Bork P."/>
            <person name="Lim W.A."/>
            <person name="Manning G."/>
            <person name="Miller W.T."/>
            <person name="McGinnis W."/>
            <person name="Shapiro H."/>
            <person name="Tjian R."/>
            <person name="Grigoriev I.V."/>
            <person name="Rokhsar D."/>
        </authorList>
    </citation>
    <scope>NUCLEOTIDE SEQUENCE [LARGE SCALE GENOMIC DNA]</scope>
    <source>
        <strain evidence="2">MX1 / ATCC 50154</strain>
    </source>
</reference>
<accession>A9VEJ4</accession>
<gene>
    <name evidence="1" type="ORF">MONBRDRAFT_13195</name>
</gene>
<dbReference type="Proteomes" id="UP000001357">
    <property type="component" value="Unassembled WGS sequence"/>
</dbReference>
<dbReference type="RefSeq" id="XP_001751142.1">
    <property type="nucleotide sequence ID" value="XM_001751090.1"/>
</dbReference>
<dbReference type="InParanoid" id="A9VEJ4"/>
<evidence type="ECO:0000313" key="1">
    <source>
        <dbReference type="EMBL" id="EDQ84047.1"/>
    </source>
</evidence>
<organism evidence="1 2">
    <name type="scientific">Monosiga brevicollis</name>
    <name type="common">Choanoflagellate</name>
    <dbReference type="NCBI Taxonomy" id="81824"/>
    <lineage>
        <taxon>Eukaryota</taxon>
        <taxon>Choanoflagellata</taxon>
        <taxon>Craspedida</taxon>
        <taxon>Salpingoecidae</taxon>
        <taxon>Monosiga</taxon>
    </lineage>
</organism>
<dbReference type="GeneID" id="5896402"/>
<name>A9VEJ4_MONBE</name>
<feature type="non-terminal residue" evidence="1">
    <location>
        <position position="119"/>
    </location>
</feature>
<protein>
    <submittedName>
        <fullName evidence="1">Uncharacterized protein</fullName>
    </submittedName>
</protein>
<dbReference type="EMBL" id="CH991679">
    <property type="protein sequence ID" value="EDQ84047.1"/>
    <property type="molecule type" value="Genomic_DNA"/>
</dbReference>